<dbReference type="InterPro" id="IPR010617">
    <property type="entry name" value="TMEM175-like"/>
</dbReference>
<evidence type="ECO:0000256" key="8">
    <source>
        <dbReference type="ARBA" id="ARBA00022989"/>
    </source>
</evidence>
<evidence type="ECO:0000256" key="7">
    <source>
        <dbReference type="ARBA" id="ARBA00022958"/>
    </source>
</evidence>
<reference evidence="14" key="2">
    <citation type="submission" date="2023-04" db="EMBL/GenBank/DDBJ databases">
        <authorList>
            <person name="Sun J.-Q."/>
        </authorList>
    </citation>
    <scope>NUCLEOTIDE SEQUENCE</scope>
    <source>
        <strain evidence="14">CC-YY355</strain>
    </source>
</reference>
<sequence>MQQLPRDAAGFRLRGAQVTRLETFVDAAFAFSITLLVIVTSDLPQTAAELIDALRRVPTFIACFAVLMMFWAAHNRWSRRLGLEDATATVLSLALVLAVMVYVYPLRMVASSFLSLLTGGWLPSELGFDPRRAMRDLQATFLVYSLGFGMLAWLLWRLNAHALQLADALGLDANERHLLRTEVGSHAILAGVSLAALVLALLLYWRDPALRGPLRVLAGLPMWCYATLGLWMPWYHVRRERQRLALQRDRP</sequence>
<keyword evidence="15" id="KW-1185">Reference proteome</keyword>
<keyword evidence="10 13" id="KW-0472">Membrane</keyword>
<feature type="transmembrane region" description="Helical" evidence="13">
    <location>
        <begin position="53"/>
        <end position="74"/>
    </location>
</feature>
<evidence type="ECO:0000313" key="14">
    <source>
        <dbReference type="EMBL" id="MDH7453787.1"/>
    </source>
</evidence>
<evidence type="ECO:0000313" key="15">
    <source>
        <dbReference type="Proteomes" id="UP001160550"/>
    </source>
</evidence>
<keyword evidence="8 13" id="KW-1133">Transmembrane helix</keyword>
<comment type="caution">
    <text evidence="14">The sequence shown here is derived from an EMBL/GenBank/DDBJ whole genome shotgun (WGS) entry which is preliminary data.</text>
</comment>
<comment type="subcellular location">
    <subcellularLocation>
        <location evidence="1">Membrane</location>
        <topology evidence="1">Multi-pass membrane protein</topology>
    </subcellularLocation>
</comment>
<feature type="transmembrane region" description="Helical" evidence="13">
    <location>
        <begin position="21"/>
        <end position="41"/>
    </location>
</feature>
<keyword evidence="11" id="KW-0407">Ion channel</keyword>
<keyword evidence="7" id="KW-0630">Potassium</keyword>
<evidence type="ECO:0000256" key="1">
    <source>
        <dbReference type="ARBA" id="ARBA00004141"/>
    </source>
</evidence>
<evidence type="ECO:0000256" key="2">
    <source>
        <dbReference type="ARBA" id="ARBA00006920"/>
    </source>
</evidence>
<dbReference type="RefSeq" id="WP_280943002.1">
    <property type="nucleotide sequence ID" value="NZ_JARYGX010000023.1"/>
</dbReference>
<accession>A0ABT6MT11</accession>
<keyword evidence="4" id="KW-0633">Potassium transport</keyword>
<evidence type="ECO:0000256" key="13">
    <source>
        <dbReference type="SAM" id="Phobius"/>
    </source>
</evidence>
<dbReference type="EMBL" id="JARYGX010000023">
    <property type="protein sequence ID" value="MDH7453787.1"/>
    <property type="molecule type" value="Genomic_DNA"/>
</dbReference>
<dbReference type="Pfam" id="PF06736">
    <property type="entry name" value="TMEM175"/>
    <property type="match status" value="1"/>
</dbReference>
<evidence type="ECO:0000256" key="12">
    <source>
        <dbReference type="ARBA" id="ARBA00034430"/>
    </source>
</evidence>
<keyword evidence="5 13" id="KW-0812">Transmembrane</keyword>
<feature type="transmembrane region" description="Helical" evidence="13">
    <location>
        <begin position="86"/>
        <end position="104"/>
    </location>
</feature>
<evidence type="ECO:0000256" key="4">
    <source>
        <dbReference type="ARBA" id="ARBA00022538"/>
    </source>
</evidence>
<evidence type="ECO:0000256" key="3">
    <source>
        <dbReference type="ARBA" id="ARBA00022448"/>
    </source>
</evidence>
<evidence type="ECO:0000256" key="5">
    <source>
        <dbReference type="ARBA" id="ARBA00022692"/>
    </source>
</evidence>
<protein>
    <submittedName>
        <fullName evidence="14">TMEM175 family protein</fullName>
    </submittedName>
</protein>
<reference evidence="14" key="1">
    <citation type="journal article" date="2007" name="Int. J. Syst. Evol. Microbiol.">
        <title>Luteimonas composti sp. nov., a moderately thermophilic bacterium isolated from food waste.</title>
        <authorList>
            <person name="Young C.C."/>
            <person name="Kampfer P."/>
            <person name="Chen W.M."/>
            <person name="Yen W.S."/>
            <person name="Arun A.B."/>
            <person name="Lai W.A."/>
            <person name="Shen F.T."/>
            <person name="Rekha P.D."/>
            <person name="Lin K.Y."/>
            <person name="Chou J.H."/>
        </authorList>
    </citation>
    <scope>NUCLEOTIDE SEQUENCE</scope>
    <source>
        <strain evidence="14">CC-YY355</strain>
    </source>
</reference>
<evidence type="ECO:0000256" key="9">
    <source>
        <dbReference type="ARBA" id="ARBA00023065"/>
    </source>
</evidence>
<feature type="transmembrane region" description="Helical" evidence="13">
    <location>
        <begin position="140"/>
        <end position="156"/>
    </location>
</feature>
<keyword evidence="3" id="KW-0813">Transport</keyword>
<feature type="transmembrane region" description="Helical" evidence="13">
    <location>
        <begin position="183"/>
        <end position="204"/>
    </location>
</feature>
<organism evidence="14 15">
    <name type="scientific">Luteimonas composti</name>
    <dbReference type="NCBI Taxonomy" id="398257"/>
    <lineage>
        <taxon>Bacteria</taxon>
        <taxon>Pseudomonadati</taxon>
        <taxon>Pseudomonadota</taxon>
        <taxon>Gammaproteobacteria</taxon>
        <taxon>Lysobacterales</taxon>
        <taxon>Lysobacteraceae</taxon>
        <taxon>Luteimonas</taxon>
    </lineage>
</organism>
<evidence type="ECO:0000256" key="10">
    <source>
        <dbReference type="ARBA" id="ARBA00023136"/>
    </source>
</evidence>
<comment type="similarity">
    <text evidence="2">Belongs to the TMEM175 family.</text>
</comment>
<proteinExistence type="inferred from homology"/>
<evidence type="ECO:0000256" key="11">
    <source>
        <dbReference type="ARBA" id="ARBA00023303"/>
    </source>
</evidence>
<dbReference type="Proteomes" id="UP001160550">
    <property type="component" value="Unassembled WGS sequence"/>
</dbReference>
<name>A0ABT6MT11_9GAMM</name>
<gene>
    <name evidence="14" type="ORF">QF205_12020</name>
</gene>
<comment type="catalytic activity">
    <reaction evidence="12">
        <text>K(+)(in) = K(+)(out)</text>
        <dbReference type="Rhea" id="RHEA:29463"/>
        <dbReference type="ChEBI" id="CHEBI:29103"/>
    </reaction>
</comment>
<evidence type="ECO:0000256" key="6">
    <source>
        <dbReference type="ARBA" id="ARBA00022826"/>
    </source>
</evidence>
<keyword evidence="9" id="KW-0406">Ion transport</keyword>
<keyword evidence="6" id="KW-0631">Potassium channel</keyword>
<feature type="transmembrane region" description="Helical" evidence="13">
    <location>
        <begin position="216"/>
        <end position="234"/>
    </location>
</feature>